<evidence type="ECO:0000256" key="7">
    <source>
        <dbReference type="ARBA" id="ARBA00023136"/>
    </source>
</evidence>
<feature type="non-terminal residue" evidence="12">
    <location>
        <position position="1246"/>
    </location>
</feature>
<keyword evidence="13" id="KW-1185">Reference proteome</keyword>
<keyword evidence="4" id="KW-0547">Nucleotide-binding</keyword>
<dbReference type="InterPro" id="IPR003593">
    <property type="entry name" value="AAA+_ATPase"/>
</dbReference>
<feature type="domain" description="ABC transmembrane type-1" evidence="11">
    <location>
        <begin position="691"/>
        <end position="941"/>
    </location>
</feature>
<dbReference type="PANTHER" id="PTHR24221:SF617">
    <property type="entry name" value="P-GLYCOPROTEIN RELATED"/>
    <property type="match status" value="1"/>
</dbReference>
<keyword evidence="3 9" id="KW-0812">Transmembrane</keyword>
<dbReference type="InterPro" id="IPR039421">
    <property type="entry name" value="Type_1_exporter"/>
</dbReference>
<dbReference type="InterPro" id="IPR027417">
    <property type="entry name" value="P-loop_NTPase"/>
</dbReference>
<feature type="non-terminal residue" evidence="12">
    <location>
        <position position="1"/>
    </location>
</feature>
<keyword evidence="2" id="KW-0813">Transport</keyword>
<dbReference type="SUPFAM" id="SSF52540">
    <property type="entry name" value="P-loop containing nucleoside triphosphate hydrolases"/>
    <property type="match status" value="2"/>
</dbReference>
<feature type="domain" description="ABC transporter" evidence="10">
    <location>
        <begin position="1007"/>
        <end position="1243"/>
    </location>
</feature>
<feature type="domain" description="ABC transporter" evidence="10">
    <location>
        <begin position="394"/>
        <end position="628"/>
    </location>
</feature>
<feature type="transmembrane region" description="Helical" evidence="9">
    <location>
        <begin position="726"/>
        <end position="743"/>
    </location>
</feature>
<evidence type="ECO:0000313" key="13">
    <source>
        <dbReference type="Proteomes" id="UP001328107"/>
    </source>
</evidence>
<dbReference type="InterPro" id="IPR011527">
    <property type="entry name" value="ABC1_TM_dom"/>
</dbReference>
<dbReference type="EMBL" id="BTRK01000005">
    <property type="protein sequence ID" value="GMR52733.1"/>
    <property type="molecule type" value="Genomic_DNA"/>
</dbReference>
<dbReference type="Pfam" id="PF00664">
    <property type="entry name" value="ABC_membrane"/>
    <property type="match status" value="2"/>
</dbReference>
<evidence type="ECO:0000259" key="11">
    <source>
        <dbReference type="PROSITE" id="PS50929"/>
    </source>
</evidence>
<feature type="transmembrane region" description="Helical" evidence="9">
    <location>
        <begin position="215"/>
        <end position="232"/>
    </location>
</feature>
<organism evidence="12 13">
    <name type="scientific">Pristionchus mayeri</name>
    <dbReference type="NCBI Taxonomy" id="1317129"/>
    <lineage>
        <taxon>Eukaryota</taxon>
        <taxon>Metazoa</taxon>
        <taxon>Ecdysozoa</taxon>
        <taxon>Nematoda</taxon>
        <taxon>Chromadorea</taxon>
        <taxon>Rhabditida</taxon>
        <taxon>Rhabditina</taxon>
        <taxon>Diplogasteromorpha</taxon>
        <taxon>Diplogasteroidea</taxon>
        <taxon>Neodiplogasteridae</taxon>
        <taxon>Pristionchus</taxon>
    </lineage>
</organism>
<dbReference type="Pfam" id="PF00005">
    <property type="entry name" value="ABC_tran"/>
    <property type="match status" value="2"/>
</dbReference>
<dbReference type="PROSITE" id="PS50929">
    <property type="entry name" value="ABC_TM1F"/>
    <property type="match status" value="2"/>
</dbReference>
<feature type="transmembrane region" description="Helical" evidence="9">
    <location>
        <begin position="691"/>
        <end position="714"/>
    </location>
</feature>
<keyword evidence="7 9" id="KW-0472">Membrane</keyword>
<dbReference type="GO" id="GO:0016887">
    <property type="term" value="F:ATP hydrolysis activity"/>
    <property type="evidence" value="ECO:0007669"/>
    <property type="project" value="InterPro"/>
</dbReference>
<feature type="domain" description="ABC transmembrane type-1" evidence="11">
    <location>
        <begin position="69"/>
        <end position="358"/>
    </location>
</feature>
<dbReference type="PROSITE" id="PS50893">
    <property type="entry name" value="ABC_TRANSPORTER_2"/>
    <property type="match status" value="2"/>
</dbReference>
<dbReference type="FunFam" id="3.40.50.300:FF:000967">
    <property type="entry name" value="ABC multidrug transporter mdr4"/>
    <property type="match status" value="1"/>
</dbReference>
<evidence type="ECO:0008006" key="14">
    <source>
        <dbReference type="Google" id="ProtNLM"/>
    </source>
</evidence>
<sequence length="1246" mass="138403">IILLFRMEGNSSTSLLIENENSSRNSQSCWTKFMKFFKNEPDEDEKEVEPVSFFELFRFASRRDIATYLLSSVFCFFIGLVTPAYIFVISQITTIYVDEKSPIGNEEFLWSVWRFASIYALLFLLCLILEFLQSYLLNRTSERIADKCRSAFVDAILTRDSMNFSESTGELSSQLSSHIDRMREGTRDRLGLFVQSLSAFVSCCSLSFVLDWRTALFMVWSGPAYLICSSLIPKLSKTDTKKNLKVSEEANGISEECILNAKTVASCNGQKQMIEKYASVLQSGLPAAVRIAATSGFLGATSELIYFSFTSFGFWYATISYHTGRVASAGEVFAVVYLAIAGANNFSRLGPSLIAMMKARVAAARIYETIDSAKAETIDDASPLLDPTSTDLHVEFRNISFSFPSRSQPALESLSFDLQPGMSIGLVGKSGCGKSTTIKLLTRLLSTDCGQILLDGVELEKYDKKKWRQMIGVVSQEPCLFSGSIRENICLGREFTETEVERACRTAYAHDFIMALDKGYDTLIGSSGVSLSGGQKQRIGIARAIVSNPRLLLLDEATSALDTKSERIVQEALDNASQGRSAIIIAHRLSTIRNVDQVIVMESGRVVDRGECDELRTTPDGIFARMVTEHEMERRKSREVHGEEDSDESIETENVDNPDVEMITEQIEEQSFPSMRGGLLALLARNKCATVIVLLIGVIRGIASPLLVLRYLFVFGTLEDEHYETLLFWTMIGTMGVGFYNFLCQMISQPICQYLAERVLNDVRVSCLRSLLHRPMAYFDRQSTSPSACAVLLSQQPPLMISMIDTKLAIVVDGLFGCVVMLIMTFAMCGPIGLVGFVYLAVYMVILIIFEKFSDRAYNEAVNADKSGELALEIFDNVATIQQIAVEGHFQGKYDEILRRREGPLSRKIRYQALVHATNESIFYLFDFLATSIGVYFVYLGFYGTKLLFLAENLLSCVGYKTFTMSESFKEMVSASSADKLVSSLIDPSMEKEQTSDLKFEVAEGSVNGDSLSFAYPSQPNNKVLKDVSFSVEKDQSLAFVGPSGGGKSTLVNLLEKFYEPHTGKLTLDGTPFTSLTPFQLRSNIALVSQEPVLFRGTISDNIGLGVEGVSEEEVRKACEMANAAEFIQDFPEGYSTLVGEKGRSLSGGQKQRIAIARALVRNPKVIVLDEATSALGTQSEKVVRKALDSSAQGRTSIVIAHRLDTIRHCDEICFVEGGRIVERGSHFDLINRRGKYFEMTEHQRL</sequence>
<feature type="transmembrane region" description="Helical" evidence="9">
    <location>
        <begin position="190"/>
        <end position="209"/>
    </location>
</feature>
<dbReference type="InterPro" id="IPR036640">
    <property type="entry name" value="ABC1_TM_sf"/>
</dbReference>
<evidence type="ECO:0000259" key="10">
    <source>
        <dbReference type="PROSITE" id="PS50893"/>
    </source>
</evidence>
<evidence type="ECO:0000256" key="5">
    <source>
        <dbReference type="ARBA" id="ARBA00022840"/>
    </source>
</evidence>
<dbReference type="CDD" id="cd18577">
    <property type="entry name" value="ABC_6TM_Pgp_ABCB1_D1_like"/>
    <property type="match status" value="1"/>
</dbReference>
<evidence type="ECO:0000256" key="9">
    <source>
        <dbReference type="SAM" id="Phobius"/>
    </source>
</evidence>
<feature type="transmembrane region" description="Helical" evidence="9">
    <location>
        <begin position="832"/>
        <end position="850"/>
    </location>
</feature>
<dbReference type="SUPFAM" id="SSF90123">
    <property type="entry name" value="ABC transporter transmembrane region"/>
    <property type="match status" value="2"/>
</dbReference>
<feature type="transmembrane region" description="Helical" evidence="9">
    <location>
        <begin position="65"/>
        <end position="88"/>
    </location>
</feature>
<protein>
    <recommendedName>
        <fullName evidence="14">ABC transporter ATP-binding protein</fullName>
    </recommendedName>
</protein>
<dbReference type="InterPro" id="IPR017871">
    <property type="entry name" value="ABC_transporter-like_CS"/>
</dbReference>
<dbReference type="PROSITE" id="PS00211">
    <property type="entry name" value="ABC_TRANSPORTER_1"/>
    <property type="match status" value="2"/>
</dbReference>
<gene>
    <name evidence="12" type="ORF">PMAYCL1PPCAC_22928</name>
</gene>
<evidence type="ECO:0000256" key="2">
    <source>
        <dbReference type="ARBA" id="ARBA00022448"/>
    </source>
</evidence>
<evidence type="ECO:0000256" key="3">
    <source>
        <dbReference type="ARBA" id="ARBA00022692"/>
    </source>
</evidence>
<feature type="transmembrane region" description="Helical" evidence="9">
    <location>
        <begin position="922"/>
        <end position="942"/>
    </location>
</feature>
<keyword evidence="5" id="KW-0067">ATP-binding</keyword>
<reference evidence="13" key="1">
    <citation type="submission" date="2022-10" db="EMBL/GenBank/DDBJ databases">
        <title>Genome assembly of Pristionchus species.</title>
        <authorList>
            <person name="Yoshida K."/>
            <person name="Sommer R.J."/>
        </authorList>
    </citation>
    <scope>NUCLEOTIDE SEQUENCE [LARGE SCALE GENOMIC DNA]</scope>
    <source>
        <strain evidence="13">RS5460</strain>
    </source>
</reference>
<dbReference type="GO" id="GO:0005524">
    <property type="term" value="F:ATP binding"/>
    <property type="evidence" value="ECO:0007669"/>
    <property type="project" value="UniProtKB-KW"/>
</dbReference>
<proteinExistence type="predicted"/>
<evidence type="ECO:0000256" key="8">
    <source>
        <dbReference type="SAM" id="MobiDB-lite"/>
    </source>
</evidence>
<dbReference type="GO" id="GO:0140359">
    <property type="term" value="F:ABC-type transporter activity"/>
    <property type="evidence" value="ECO:0007669"/>
    <property type="project" value="InterPro"/>
</dbReference>
<dbReference type="PANTHER" id="PTHR24221">
    <property type="entry name" value="ATP-BINDING CASSETTE SUB-FAMILY B"/>
    <property type="match status" value="1"/>
</dbReference>
<comment type="caution">
    <text evidence="12">The sequence shown here is derived from an EMBL/GenBank/DDBJ whole genome shotgun (WGS) entry which is preliminary data.</text>
</comment>
<dbReference type="FunFam" id="3.40.50.300:FF:002283">
    <property type="entry name" value="p-GlycoProtein related"/>
    <property type="match status" value="1"/>
</dbReference>
<comment type="subcellular location">
    <subcellularLocation>
        <location evidence="1">Membrane</location>
        <topology evidence="1">Multi-pass membrane protein</topology>
    </subcellularLocation>
</comment>
<feature type="region of interest" description="Disordered" evidence="8">
    <location>
        <begin position="633"/>
        <end position="654"/>
    </location>
</feature>
<evidence type="ECO:0000256" key="4">
    <source>
        <dbReference type="ARBA" id="ARBA00022741"/>
    </source>
</evidence>
<dbReference type="AlphaFoldDB" id="A0AAN5CXP0"/>
<evidence type="ECO:0000313" key="12">
    <source>
        <dbReference type="EMBL" id="GMR52733.1"/>
    </source>
</evidence>
<name>A0AAN5CXP0_9BILA</name>
<dbReference type="GO" id="GO:0016020">
    <property type="term" value="C:membrane"/>
    <property type="evidence" value="ECO:0007669"/>
    <property type="project" value="UniProtKB-SubCell"/>
</dbReference>
<feature type="compositionally biased region" description="Acidic residues" evidence="8">
    <location>
        <begin position="644"/>
        <end position="654"/>
    </location>
</feature>
<dbReference type="InterPro" id="IPR003439">
    <property type="entry name" value="ABC_transporter-like_ATP-bd"/>
</dbReference>
<dbReference type="Proteomes" id="UP001328107">
    <property type="component" value="Unassembled WGS sequence"/>
</dbReference>
<keyword evidence="6 9" id="KW-1133">Transmembrane helix</keyword>
<accession>A0AAN5CXP0</accession>
<evidence type="ECO:0000256" key="6">
    <source>
        <dbReference type="ARBA" id="ARBA00022989"/>
    </source>
</evidence>
<dbReference type="Gene3D" id="1.20.1560.10">
    <property type="entry name" value="ABC transporter type 1, transmembrane domain"/>
    <property type="match status" value="2"/>
</dbReference>
<evidence type="ECO:0000256" key="1">
    <source>
        <dbReference type="ARBA" id="ARBA00004141"/>
    </source>
</evidence>
<feature type="transmembrane region" description="Helical" evidence="9">
    <location>
        <begin position="108"/>
        <end position="132"/>
    </location>
</feature>
<feature type="compositionally biased region" description="Basic and acidic residues" evidence="8">
    <location>
        <begin position="633"/>
        <end position="643"/>
    </location>
</feature>
<dbReference type="Gene3D" id="3.40.50.300">
    <property type="entry name" value="P-loop containing nucleotide triphosphate hydrolases"/>
    <property type="match status" value="2"/>
</dbReference>
<feature type="transmembrane region" description="Helical" evidence="9">
    <location>
        <begin position="808"/>
        <end position="826"/>
    </location>
</feature>
<dbReference type="SMART" id="SM00382">
    <property type="entry name" value="AAA"/>
    <property type="match status" value="2"/>
</dbReference>